<dbReference type="PANTHER" id="PTHR30005:SF0">
    <property type="entry name" value="RETROGRADE REGULATION PROTEIN 2"/>
    <property type="match status" value="1"/>
</dbReference>
<dbReference type="Gene3D" id="3.30.420.150">
    <property type="entry name" value="Exopolyphosphatase. Domain 2"/>
    <property type="match status" value="1"/>
</dbReference>
<sequence>MFKTPTSSKAAENDHHPMLGAIDLGTNSCRLLIASVNVASLKKSFFRRRPNLVGWKIIDSFAKIVRLGEGLHKNNELSSAAIQRALDALKTCRKKIDFHGVTHVRAVATEACRRATNGHILVERAKEELGLDIEIIEGKEEARLALTGCAAILNPKIPYAIVFDIGGGSTEVIWLRLSGNRGRPGYPIPFEVIDSISLPYGVVTISESYAQFAASPEIHRNLRDSVSHELGRFSERNQIQGHINDDSVQLVGSSGTVTTLAAIQVGLKQYERRMIDGLFIKTSRLHFISQKILAMSIPERAQHACIGAGRSDLVVVGSAILEGICDALPIPELRVADRGVREGILSELLVNLS</sequence>
<accession>A0A4V2DZP9</accession>
<dbReference type="GO" id="GO:0016462">
    <property type="term" value="F:pyrophosphatase activity"/>
    <property type="evidence" value="ECO:0007669"/>
    <property type="project" value="TreeGrafter"/>
</dbReference>
<dbReference type="AlphaFoldDB" id="A0A4V2DZP9"/>
<comment type="caution">
    <text evidence="2">The sequence shown here is derived from an EMBL/GenBank/DDBJ whole genome shotgun (WGS) entry which is preliminary data.</text>
</comment>
<dbReference type="Gene3D" id="3.30.420.40">
    <property type="match status" value="1"/>
</dbReference>
<evidence type="ECO:0000313" key="3">
    <source>
        <dbReference type="Proteomes" id="UP000293550"/>
    </source>
</evidence>
<dbReference type="PANTHER" id="PTHR30005">
    <property type="entry name" value="EXOPOLYPHOSPHATASE"/>
    <property type="match status" value="1"/>
</dbReference>
<dbReference type="Pfam" id="PF02541">
    <property type="entry name" value="Ppx-GppA"/>
    <property type="match status" value="1"/>
</dbReference>
<evidence type="ECO:0000259" key="1">
    <source>
        <dbReference type="Pfam" id="PF02541"/>
    </source>
</evidence>
<feature type="domain" description="Ppx/GppA phosphatase N-terminal" evidence="1">
    <location>
        <begin position="57"/>
        <end position="349"/>
    </location>
</feature>
<dbReference type="OrthoDB" id="9793035at2"/>
<dbReference type="InterPro" id="IPR050273">
    <property type="entry name" value="GppA/Ppx_hydrolase"/>
</dbReference>
<proteinExistence type="predicted"/>
<dbReference type="InterPro" id="IPR043129">
    <property type="entry name" value="ATPase_NBD"/>
</dbReference>
<gene>
    <name evidence="2" type="ORF">EQU50_05120</name>
</gene>
<reference evidence="2 3" key="1">
    <citation type="submission" date="2018-10" db="EMBL/GenBank/DDBJ databases">
        <title>An updated phylogeny of the Alphaproteobacteria reveals that the parasitic Rickettsiales and Holosporales have independent origins.</title>
        <authorList>
            <person name="Munoz-Gomez S.A."/>
            <person name="Hess S."/>
            <person name="Burger G."/>
            <person name="Lang B.F."/>
            <person name="Susko E."/>
            <person name="Slamovits C.H."/>
            <person name="Roger A.J."/>
        </authorList>
    </citation>
    <scope>NUCLEOTIDE SEQUENCE [LARGE SCALE GENOMIC DNA]</scope>
    <source>
        <strain evidence="2">HOLO01</strain>
    </source>
</reference>
<name>A0A4V2DZP9_9PROT</name>
<dbReference type="Proteomes" id="UP000293550">
    <property type="component" value="Unassembled WGS sequence"/>
</dbReference>
<keyword evidence="3" id="KW-1185">Reference proteome</keyword>
<organism evidence="2 3">
    <name type="scientific">Candidatus Finniella inopinata</name>
    <dbReference type="NCBI Taxonomy" id="1696036"/>
    <lineage>
        <taxon>Bacteria</taxon>
        <taxon>Pseudomonadati</taxon>
        <taxon>Pseudomonadota</taxon>
        <taxon>Alphaproteobacteria</taxon>
        <taxon>Holosporales</taxon>
        <taxon>Candidatus Paracaedibacteraceae</taxon>
        <taxon>Candidatus Finniella</taxon>
    </lineage>
</organism>
<dbReference type="CDD" id="cd24054">
    <property type="entry name" value="ASKHA_NBD_AaPPX-GppA_MtPPX2-like"/>
    <property type="match status" value="1"/>
</dbReference>
<dbReference type="SUPFAM" id="SSF53067">
    <property type="entry name" value="Actin-like ATPase domain"/>
    <property type="match status" value="2"/>
</dbReference>
<evidence type="ECO:0000313" key="2">
    <source>
        <dbReference type="EMBL" id="RZI45817.1"/>
    </source>
</evidence>
<protein>
    <submittedName>
        <fullName evidence="2">Ppx/GppA family phosphatase</fullName>
    </submittedName>
</protein>
<dbReference type="RefSeq" id="WP_130154071.1">
    <property type="nucleotide sequence ID" value="NZ_SCFB01000006.1"/>
</dbReference>
<dbReference type="InterPro" id="IPR003695">
    <property type="entry name" value="Ppx_GppA_N"/>
</dbReference>
<dbReference type="EMBL" id="SCFB01000006">
    <property type="protein sequence ID" value="RZI45817.1"/>
    <property type="molecule type" value="Genomic_DNA"/>
</dbReference>